<dbReference type="SUPFAM" id="SSF160148">
    <property type="entry name" value="CPE0013-like"/>
    <property type="match status" value="1"/>
</dbReference>
<sequence length="126" mass="13268">MTTKTLLCNLCPNCCALTVTLEGDAVTGCTGNLCTQGADFARQELTMPLRNVTTSVAVSGGLYPLCSVRLSAPIPLFRLTEAVDLLHGLTVPAPVAMGQVLLEDFLGLGVQVLSTRSVPAIRFCKD</sequence>
<reference evidence="1" key="2">
    <citation type="journal article" date="2021" name="PeerJ">
        <title>Extensive microbial diversity within the chicken gut microbiome revealed by metagenomics and culture.</title>
        <authorList>
            <person name="Gilroy R."/>
            <person name="Ravi A."/>
            <person name="Getino M."/>
            <person name="Pursley I."/>
            <person name="Horton D.L."/>
            <person name="Alikhan N.F."/>
            <person name="Baker D."/>
            <person name="Gharbi K."/>
            <person name="Hall N."/>
            <person name="Watson M."/>
            <person name="Adriaenssens E.M."/>
            <person name="Foster-Nyarko E."/>
            <person name="Jarju S."/>
            <person name="Secka A."/>
            <person name="Antonio M."/>
            <person name="Oren A."/>
            <person name="Chaudhuri R.R."/>
            <person name="La Ragione R."/>
            <person name="Hildebrand F."/>
            <person name="Pallen M.J."/>
        </authorList>
    </citation>
    <scope>NUCLEOTIDE SEQUENCE</scope>
    <source>
        <strain evidence="1">ChiBcec16-1751</strain>
    </source>
</reference>
<reference evidence="1" key="1">
    <citation type="submission" date="2020-10" db="EMBL/GenBank/DDBJ databases">
        <authorList>
            <person name="Gilroy R."/>
        </authorList>
    </citation>
    <scope>NUCLEOTIDE SEQUENCE</scope>
    <source>
        <strain evidence="1">ChiBcec16-1751</strain>
    </source>
</reference>
<name>A0A9D1F8K4_9FIRM</name>
<evidence type="ECO:0000313" key="2">
    <source>
        <dbReference type="Proteomes" id="UP000886741"/>
    </source>
</evidence>
<dbReference type="Gene3D" id="3.10.530.10">
    <property type="entry name" value="CPE0013-like"/>
    <property type="match status" value="1"/>
</dbReference>
<accession>A0A9D1F8K4</accession>
<evidence type="ECO:0000313" key="1">
    <source>
        <dbReference type="EMBL" id="HIS64482.1"/>
    </source>
</evidence>
<protein>
    <submittedName>
        <fullName evidence="1">DUF1667 domain-containing protein</fullName>
    </submittedName>
</protein>
<dbReference type="InterPro" id="IPR012460">
    <property type="entry name" value="DUF1667"/>
</dbReference>
<dbReference type="InterPro" id="IPR036593">
    <property type="entry name" value="CPE0013-like_sf"/>
</dbReference>
<dbReference type="Proteomes" id="UP000886741">
    <property type="component" value="Unassembled WGS sequence"/>
</dbReference>
<dbReference type="PANTHER" id="PTHR39450:SF1">
    <property type="entry name" value="DUF1667 DOMAIN-CONTAINING PROTEIN"/>
    <property type="match status" value="1"/>
</dbReference>
<proteinExistence type="predicted"/>
<dbReference type="EMBL" id="DVJJ01000060">
    <property type="protein sequence ID" value="HIS64482.1"/>
    <property type="molecule type" value="Genomic_DNA"/>
</dbReference>
<dbReference type="AlphaFoldDB" id="A0A9D1F8K4"/>
<organism evidence="1 2">
    <name type="scientific">Candidatus Avoscillospira avistercoris</name>
    <dbReference type="NCBI Taxonomy" id="2840707"/>
    <lineage>
        <taxon>Bacteria</taxon>
        <taxon>Bacillati</taxon>
        <taxon>Bacillota</taxon>
        <taxon>Clostridia</taxon>
        <taxon>Eubacteriales</taxon>
        <taxon>Oscillospiraceae</taxon>
        <taxon>Oscillospiraceae incertae sedis</taxon>
        <taxon>Candidatus Avoscillospira</taxon>
    </lineage>
</organism>
<dbReference type="PANTHER" id="PTHR39450">
    <property type="entry name" value="MOLYBDOPTERIN OXIDOREDUCTASE, 4FE-4S CLUSTER-BINDING SUBUNIT"/>
    <property type="match status" value="1"/>
</dbReference>
<dbReference type="Pfam" id="PF07892">
    <property type="entry name" value="DUF1667"/>
    <property type="match status" value="1"/>
</dbReference>
<comment type="caution">
    <text evidence="1">The sequence shown here is derived from an EMBL/GenBank/DDBJ whole genome shotgun (WGS) entry which is preliminary data.</text>
</comment>
<gene>
    <name evidence="1" type="ORF">IAA83_03800</name>
</gene>